<comment type="domain">
    <text evidence="2">A Gly-cisPro motif from one monomer fits into the active site of the other monomer to allow specific chiral rejection of L-amino acids.</text>
</comment>
<keyword evidence="2" id="KW-0963">Cytoplasm</keyword>
<protein>
    <recommendedName>
        <fullName evidence="2">D-aminoacyl-tRNA deacylase</fullName>
        <shortName evidence="2">DTD</shortName>
        <ecNumber evidence="2">3.1.1.96</ecNumber>
    </recommendedName>
    <alternativeName>
        <fullName evidence="2">Gly-tRNA(Ala) deacylase</fullName>
        <ecNumber evidence="2">3.1.1.-</ecNumber>
    </alternativeName>
</protein>
<comment type="similarity">
    <text evidence="1 2">Belongs to the DTD family.</text>
</comment>
<dbReference type="RefSeq" id="WP_109984079.1">
    <property type="nucleotide sequence ID" value="NZ_QGTD01000008.1"/>
</dbReference>
<comment type="subunit">
    <text evidence="2">Homodimer.</text>
</comment>
<dbReference type="GO" id="GO:0000049">
    <property type="term" value="F:tRNA binding"/>
    <property type="evidence" value="ECO:0007669"/>
    <property type="project" value="UniProtKB-UniRule"/>
</dbReference>
<dbReference type="SUPFAM" id="SSF69500">
    <property type="entry name" value="DTD-like"/>
    <property type="match status" value="1"/>
</dbReference>
<comment type="catalytic activity">
    <reaction evidence="2">
        <text>glycyl-tRNA(Ala) + H2O = tRNA(Ala) + glycine + H(+)</text>
        <dbReference type="Rhea" id="RHEA:53744"/>
        <dbReference type="Rhea" id="RHEA-COMP:9657"/>
        <dbReference type="Rhea" id="RHEA-COMP:13640"/>
        <dbReference type="ChEBI" id="CHEBI:15377"/>
        <dbReference type="ChEBI" id="CHEBI:15378"/>
        <dbReference type="ChEBI" id="CHEBI:57305"/>
        <dbReference type="ChEBI" id="CHEBI:78442"/>
        <dbReference type="ChEBI" id="CHEBI:78522"/>
    </reaction>
</comment>
<proteinExistence type="inferred from homology"/>
<gene>
    <name evidence="2" type="primary">dtd</name>
    <name evidence="3" type="ORF">DLJ74_07965</name>
</gene>
<dbReference type="GO" id="GO:0106026">
    <property type="term" value="F:Gly-tRNA(Ala) deacylase activity"/>
    <property type="evidence" value="ECO:0007669"/>
    <property type="project" value="UniProtKB-UniRule"/>
</dbReference>
<keyword evidence="2" id="KW-0820">tRNA-binding</keyword>
<evidence type="ECO:0000256" key="2">
    <source>
        <dbReference type="HAMAP-Rule" id="MF_00518"/>
    </source>
</evidence>
<dbReference type="PANTHER" id="PTHR10472:SF5">
    <property type="entry name" value="D-AMINOACYL-TRNA DEACYLASE 1"/>
    <property type="match status" value="1"/>
</dbReference>
<dbReference type="Pfam" id="PF02580">
    <property type="entry name" value="Tyr_Deacylase"/>
    <property type="match status" value="1"/>
</dbReference>
<dbReference type="AlphaFoldDB" id="A0A317KY12"/>
<feature type="short sequence motif" description="Gly-cisPro motif, important for rejection of L-amino acids" evidence="2">
    <location>
        <begin position="137"/>
        <end position="138"/>
    </location>
</feature>
<keyword evidence="4" id="KW-1185">Reference proteome</keyword>
<name>A0A317KY12_9BACI</name>
<dbReference type="NCBIfam" id="TIGR00256">
    <property type="entry name" value="D-aminoacyl-tRNA deacylase"/>
    <property type="match status" value="1"/>
</dbReference>
<dbReference type="InterPro" id="IPR003732">
    <property type="entry name" value="Daa-tRNA_deacyls_DTD"/>
</dbReference>
<dbReference type="GO" id="GO:0051500">
    <property type="term" value="F:D-tyrosyl-tRNA(Tyr) deacylase activity"/>
    <property type="evidence" value="ECO:0007669"/>
    <property type="project" value="TreeGrafter"/>
</dbReference>
<evidence type="ECO:0000313" key="4">
    <source>
        <dbReference type="Proteomes" id="UP000245624"/>
    </source>
</evidence>
<organism evidence="3 4">
    <name type="scientific">Gracilibacillus dipsosauri</name>
    <dbReference type="NCBI Taxonomy" id="178340"/>
    <lineage>
        <taxon>Bacteria</taxon>
        <taxon>Bacillati</taxon>
        <taxon>Bacillota</taxon>
        <taxon>Bacilli</taxon>
        <taxon>Bacillales</taxon>
        <taxon>Bacillaceae</taxon>
        <taxon>Gracilibacillus</taxon>
    </lineage>
</organism>
<dbReference type="EC" id="3.1.1.96" evidence="2"/>
<dbReference type="Gene3D" id="3.50.80.10">
    <property type="entry name" value="D-tyrosyl-tRNA(Tyr) deacylase"/>
    <property type="match status" value="1"/>
</dbReference>
<dbReference type="GO" id="GO:0005737">
    <property type="term" value="C:cytoplasm"/>
    <property type="evidence" value="ECO:0007669"/>
    <property type="project" value="UniProtKB-SubCell"/>
</dbReference>
<dbReference type="InterPro" id="IPR023509">
    <property type="entry name" value="DTD-like_sf"/>
</dbReference>
<dbReference type="EC" id="3.1.1.-" evidence="2"/>
<dbReference type="Proteomes" id="UP000245624">
    <property type="component" value="Unassembled WGS sequence"/>
</dbReference>
<reference evidence="3 4" key="1">
    <citation type="submission" date="2018-05" db="EMBL/GenBank/DDBJ databases">
        <title>Genomic analysis of Gracilibacillus dipsosauri DD1 reveals novel features of a salt-tolerant amylase.</title>
        <authorList>
            <person name="Deutch C.E."/>
            <person name="Yang S."/>
        </authorList>
    </citation>
    <scope>NUCLEOTIDE SEQUENCE [LARGE SCALE GENOMIC DNA]</scope>
    <source>
        <strain evidence="3 4">DD1</strain>
    </source>
</reference>
<sequence>MKVILQRAKDAEVNVKDASVGKIENGFVALVGITHGDTEEDLEYLVNKTIHLRIFEDNQGKMNLSLKDIGGSILSISQFTLYADCRKGRRPNFMQAAKPAQAEKLYEQWNRKLRNNGITVETGAFGEMMNVSFTNVGPVTIILDSAERK</sequence>
<comment type="function">
    <text evidence="2">An aminoacyl-tRNA editing enzyme that deacylates mischarged D-aminoacyl-tRNAs. Also deacylates mischarged glycyl-tRNA(Ala), protecting cells against glycine mischarging by AlaRS. Acts via tRNA-based rather than protein-based catalysis; rejects L-amino acids rather than detecting D-amino acids in the active site. By recycling D-aminoacyl-tRNA to D-amino acids and free tRNA molecules, this enzyme counteracts the toxicity associated with the formation of D-aminoacyl-tRNA entities in vivo and helps enforce protein L-homochirality.</text>
</comment>
<evidence type="ECO:0000313" key="3">
    <source>
        <dbReference type="EMBL" id="PWU68377.1"/>
    </source>
</evidence>
<comment type="catalytic activity">
    <reaction evidence="2">
        <text>a D-aminoacyl-tRNA + H2O = a tRNA + a D-alpha-amino acid + H(+)</text>
        <dbReference type="Rhea" id="RHEA:13953"/>
        <dbReference type="Rhea" id="RHEA-COMP:10123"/>
        <dbReference type="Rhea" id="RHEA-COMP:10124"/>
        <dbReference type="ChEBI" id="CHEBI:15377"/>
        <dbReference type="ChEBI" id="CHEBI:15378"/>
        <dbReference type="ChEBI" id="CHEBI:59871"/>
        <dbReference type="ChEBI" id="CHEBI:78442"/>
        <dbReference type="ChEBI" id="CHEBI:79333"/>
        <dbReference type="EC" id="3.1.1.96"/>
    </reaction>
</comment>
<dbReference type="HAMAP" id="MF_00518">
    <property type="entry name" value="Deacylase_Dtd"/>
    <property type="match status" value="1"/>
</dbReference>
<dbReference type="PANTHER" id="PTHR10472">
    <property type="entry name" value="D-TYROSYL-TRNA TYR DEACYLASE"/>
    <property type="match status" value="1"/>
</dbReference>
<dbReference type="CDD" id="cd00563">
    <property type="entry name" value="Dtyr_deacylase"/>
    <property type="match status" value="1"/>
</dbReference>
<dbReference type="OrthoDB" id="9801395at2"/>
<accession>A0A317KY12</accession>
<keyword evidence="2" id="KW-0378">Hydrolase</keyword>
<dbReference type="EMBL" id="QGTD01000008">
    <property type="protein sequence ID" value="PWU68377.1"/>
    <property type="molecule type" value="Genomic_DNA"/>
</dbReference>
<evidence type="ECO:0000256" key="1">
    <source>
        <dbReference type="ARBA" id="ARBA00009673"/>
    </source>
</evidence>
<dbReference type="GO" id="GO:0019478">
    <property type="term" value="P:D-amino acid catabolic process"/>
    <property type="evidence" value="ECO:0007669"/>
    <property type="project" value="UniProtKB-UniRule"/>
</dbReference>
<dbReference type="FunFam" id="3.50.80.10:FF:000001">
    <property type="entry name" value="D-aminoacyl-tRNA deacylase"/>
    <property type="match status" value="1"/>
</dbReference>
<dbReference type="GO" id="GO:0043908">
    <property type="term" value="F:Ser(Gly)-tRNA(Ala) hydrolase activity"/>
    <property type="evidence" value="ECO:0007669"/>
    <property type="project" value="UniProtKB-UniRule"/>
</dbReference>
<comment type="caution">
    <text evidence="3">The sequence shown here is derived from an EMBL/GenBank/DDBJ whole genome shotgun (WGS) entry which is preliminary data.</text>
</comment>
<keyword evidence="2" id="KW-0694">RNA-binding</keyword>
<comment type="subcellular location">
    <subcellularLocation>
        <location evidence="2">Cytoplasm</location>
    </subcellularLocation>
</comment>